<keyword evidence="6" id="KW-0812">Transmembrane</keyword>
<feature type="domain" description="PAC" evidence="9">
    <location>
        <begin position="182"/>
        <end position="234"/>
    </location>
</feature>
<evidence type="ECO:0000259" key="9">
    <source>
        <dbReference type="PROSITE" id="PS50113"/>
    </source>
</evidence>
<dbReference type="CDD" id="cd00082">
    <property type="entry name" value="HisKA"/>
    <property type="match status" value="1"/>
</dbReference>
<dbReference type="PROSITE" id="PS50113">
    <property type="entry name" value="PAC"/>
    <property type="match status" value="3"/>
</dbReference>
<sequence>MDRSISFGRHNVTIVLGCTGMALSWLSGDTSGLIAGTAPLYFLIGRQSRWFTIGLCILALVASVLLTNAAGALGSSALLGLSSFVAALLAVRLIIQGCEHDASDRQVDREARLIVESMPGLGWSTDASGNFIYVSPSVIDYVGKKTEEFNRTGRTGLEAVHPDDAERVTNAWLHSLRTGEPFETEHRIRRFDGAYRWFHALGRPVLDRSGRPTGWYGTTIDIEERKQAEETAAKSKQHLQEIIDTMPALAWTTNASGEASYFSKRTLDYVGFSSEELFKEPFAAMHPEDIPAFKEVWAQSVASGKSFSFTYRLRRFDGEYRWHVGRAEPLRNEVGSIVEWIGANIDINEWHEAEEALRARELQLRLLVDTIPTMVWCMTPEGEPSYLNKKLMDYVGLSLNDLEAPDGTRLTGAIEAVVFPEDRPIVRANLEHSFHTGKPFSMKYRQVRADGVCRWVDGRAEPLRDDDGRIIQWYGVTVDVDDETRMHETLRLAQDRLARATQAASLSELAASIAHEVNQPLAAVVTNSEAALRWLSSEPANVERTRVTLDWIIRDATEAAEVVSRIRALFRQSPQTQTMVRINEVIGEVLRLMQAEVSGKGIRIDVELIPDLPPIAADRVQIQQVLVNLIRNGIDAIETADGARKLLQVRTQLDEENNMVCVEVRDHGCGIKEPERIFEAFYTTKGTGMGMGLAICRSIIEAHNGRLWAEPAESNGSVLKFCLPMSSGELE</sequence>
<dbReference type="InterPro" id="IPR003661">
    <property type="entry name" value="HisK_dim/P_dom"/>
</dbReference>
<dbReference type="Gene3D" id="1.10.287.130">
    <property type="match status" value="1"/>
</dbReference>
<dbReference type="Pfam" id="PF08447">
    <property type="entry name" value="PAS_3"/>
    <property type="match status" value="3"/>
</dbReference>
<dbReference type="RefSeq" id="WP_173949733.1">
    <property type="nucleotide sequence ID" value="NZ_CP102847.1"/>
</dbReference>
<dbReference type="Gene3D" id="3.30.565.10">
    <property type="entry name" value="Histidine kinase-like ATPase, C-terminal domain"/>
    <property type="match status" value="1"/>
</dbReference>
<keyword evidence="5" id="KW-0418">Kinase</keyword>
<dbReference type="PROSITE" id="PS50109">
    <property type="entry name" value="HIS_KIN"/>
    <property type="match status" value="1"/>
</dbReference>
<dbReference type="PRINTS" id="PR00344">
    <property type="entry name" value="BCTRLSENSOR"/>
</dbReference>
<dbReference type="InterPro" id="IPR000700">
    <property type="entry name" value="PAS-assoc_C"/>
</dbReference>
<dbReference type="EMBL" id="CP102847">
    <property type="protein sequence ID" value="UVF22645.1"/>
    <property type="molecule type" value="Genomic_DNA"/>
</dbReference>
<name>A0ABY5RZI1_9HYPH</name>
<dbReference type="InterPro" id="IPR004358">
    <property type="entry name" value="Sig_transdc_His_kin-like_C"/>
</dbReference>
<dbReference type="InterPro" id="IPR000014">
    <property type="entry name" value="PAS"/>
</dbReference>
<keyword evidence="3" id="KW-0597">Phosphoprotein</keyword>
<evidence type="ECO:0000313" key="10">
    <source>
        <dbReference type="EMBL" id="UVF22645.1"/>
    </source>
</evidence>
<evidence type="ECO:0000313" key="11">
    <source>
        <dbReference type="Proteomes" id="UP001017257"/>
    </source>
</evidence>
<dbReference type="InterPro" id="IPR052162">
    <property type="entry name" value="Sensor_kinase/Photoreceptor"/>
</dbReference>
<dbReference type="Pfam" id="PF00512">
    <property type="entry name" value="HisKA"/>
    <property type="match status" value="1"/>
</dbReference>
<dbReference type="SMART" id="SM00086">
    <property type="entry name" value="PAC"/>
    <property type="match status" value="3"/>
</dbReference>
<evidence type="ECO:0000256" key="6">
    <source>
        <dbReference type="SAM" id="Phobius"/>
    </source>
</evidence>
<comment type="catalytic activity">
    <reaction evidence="1">
        <text>ATP + protein L-histidine = ADP + protein N-phospho-L-histidine.</text>
        <dbReference type="EC" id="2.7.13.3"/>
    </reaction>
</comment>
<dbReference type="PANTHER" id="PTHR43304:SF1">
    <property type="entry name" value="PAC DOMAIN-CONTAINING PROTEIN"/>
    <property type="match status" value="1"/>
</dbReference>
<reference evidence="10" key="1">
    <citation type="submission" date="2022-08" db="EMBL/GenBank/DDBJ databases">
        <title>Microvirga terrae sp. nov., isolated from soil.</title>
        <authorList>
            <person name="Kim K.H."/>
            <person name="Seo Y.L."/>
            <person name="Kim J.M."/>
            <person name="Lee J.K."/>
            <person name="Han D.M."/>
            <person name="Jeon C.O."/>
        </authorList>
    </citation>
    <scope>NUCLEOTIDE SEQUENCE</scope>
    <source>
        <strain evidence="10">R24</strain>
        <plasmid evidence="10">pR24_2</plasmid>
    </source>
</reference>
<feature type="domain" description="PAS" evidence="8">
    <location>
        <begin position="235"/>
        <end position="304"/>
    </location>
</feature>
<dbReference type="SUPFAM" id="SSF55785">
    <property type="entry name" value="PYP-like sensor domain (PAS domain)"/>
    <property type="match status" value="3"/>
</dbReference>
<gene>
    <name evidence="10" type="ORF">HPT29_027930</name>
</gene>
<dbReference type="InterPro" id="IPR013655">
    <property type="entry name" value="PAS_fold_3"/>
</dbReference>
<dbReference type="PANTHER" id="PTHR43304">
    <property type="entry name" value="PHYTOCHROME-LIKE PROTEIN CPH1"/>
    <property type="match status" value="1"/>
</dbReference>
<dbReference type="InterPro" id="IPR001610">
    <property type="entry name" value="PAC"/>
</dbReference>
<keyword evidence="6" id="KW-0472">Membrane</keyword>
<keyword evidence="6" id="KW-1133">Transmembrane helix</keyword>
<geneLocation type="plasmid" evidence="10 11">
    <name>pR24_2</name>
</geneLocation>
<evidence type="ECO:0000256" key="3">
    <source>
        <dbReference type="ARBA" id="ARBA00022553"/>
    </source>
</evidence>
<dbReference type="PROSITE" id="PS50112">
    <property type="entry name" value="PAS"/>
    <property type="match status" value="3"/>
</dbReference>
<dbReference type="SMART" id="SM00091">
    <property type="entry name" value="PAS"/>
    <property type="match status" value="3"/>
</dbReference>
<dbReference type="InterPro" id="IPR036097">
    <property type="entry name" value="HisK_dim/P_sf"/>
</dbReference>
<evidence type="ECO:0000256" key="4">
    <source>
        <dbReference type="ARBA" id="ARBA00022679"/>
    </source>
</evidence>
<feature type="transmembrane region" description="Helical" evidence="6">
    <location>
        <begin position="12"/>
        <end position="44"/>
    </location>
</feature>
<protein>
    <recommendedName>
        <fullName evidence="2">histidine kinase</fullName>
        <ecNumber evidence="2">2.7.13.3</ecNumber>
    </recommendedName>
</protein>
<dbReference type="SUPFAM" id="SSF47384">
    <property type="entry name" value="Homodimeric domain of signal transducing histidine kinase"/>
    <property type="match status" value="1"/>
</dbReference>
<feature type="domain" description="PAC" evidence="9">
    <location>
        <begin position="307"/>
        <end position="359"/>
    </location>
</feature>
<dbReference type="CDD" id="cd00130">
    <property type="entry name" value="PAS"/>
    <property type="match status" value="3"/>
</dbReference>
<evidence type="ECO:0000259" key="7">
    <source>
        <dbReference type="PROSITE" id="PS50109"/>
    </source>
</evidence>
<keyword evidence="10" id="KW-0614">Plasmid</keyword>
<dbReference type="Gene3D" id="3.30.450.20">
    <property type="entry name" value="PAS domain"/>
    <property type="match status" value="3"/>
</dbReference>
<dbReference type="InterPro" id="IPR003594">
    <property type="entry name" value="HATPase_dom"/>
</dbReference>
<dbReference type="EC" id="2.7.13.3" evidence="2"/>
<evidence type="ECO:0000256" key="5">
    <source>
        <dbReference type="ARBA" id="ARBA00022777"/>
    </source>
</evidence>
<keyword evidence="4" id="KW-0808">Transferase</keyword>
<dbReference type="SMART" id="SM00387">
    <property type="entry name" value="HATPase_c"/>
    <property type="match status" value="1"/>
</dbReference>
<proteinExistence type="predicted"/>
<dbReference type="InterPro" id="IPR005467">
    <property type="entry name" value="His_kinase_dom"/>
</dbReference>
<dbReference type="SMART" id="SM00388">
    <property type="entry name" value="HisKA"/>
    <property type="match status" value="1"/>
</dbReference>
<dbReference type="InterPro" id="IPR036890">
    <property type="entry name" value="HATPase_C_sf"/>
</dbReference>
<evidence type="ECO:0000259" key="8">
    <source>
        <dbReference type="PROSITE" id="PS50112"/>
    </source>
</evidence>
<dbReference type="Pfam" id="PF02518">
    <property type="entry name" value="HATPase_c"/>
    <property type="match status" value="1"/>
</dbReference>
<feature type="domain" description="Histidine kinase" evidence="7">
    <location>
        <begin position="512"/>
        <end position="727"/>
    </location>
</feature>
<feature type="domain" description="PAC" evidence="9">
    <location>
        <begin position="440"/>
        <end position="492"/>
    </location>
</feature>
<accession>A0ABY5RZI1</accession>
<evidence type="ECO:0000256" key="2">
    <source>
        <dbReference type="ARBA" id="ARBA00012438"/>
    </source>
</evidence>
<dbReference type="Proteomes" id="UP001017257">
    <property type="component" value="Plasmid pR24_2"/>
</dbReference>
<feature type="domain" description="PAS" evidence="8">
    <location>
        <begin position="360"/>
        <end position="437"/>
    </location>
</feature>
<dbReference type="InterPro" id="IPR035965">
    <property type="entry name" value="PAS-like_dom_sf"/>
</dbReference>
<dbReference type="SUPFAM" id="SSF55874">
    <property type="entry name" value="ATPase domain of HSP90 chaperone/DNA topoisomerase II/histidine kinase"/>
    <property type="match status" value="1"/>
</dbReference>
<keyword evidence="11" id="KW-1185">Reference proteome</keyword>
<dbReference type="NCBIfam" id="TIGR00229">
    <property type="entry name" value="sensory_box"/>
    <property type="match status" value="3"/>
</dbReference>
<organism evidence="10 11">
    <name type="scientific">Microvirga terrae</name>
    <dbReference type="NCBI Taxonomy" id="2740529"/>
    <lineage>
        <taxon>Bacteria</taxon>
        <taxon>Pseudomonadati</taxon>
        <taxon>Pseudomonadota</taxon>
        <taxon>Alphaproteobacteria</taxon>
        <taxon>Hyphomicrobiales</taxon>
        <taxon>Methylobacteriaceae</taxon>
        <taxon>Microvirga</taxon>
    </lineage>
</organism>
<feature type="transmembrane region" description="Helical" evidence="6">
    <location>
        <begin position="77"/>
        <end position="95"/>
    </location>
</feature>
<feature type="transmembrane region" description="Helical" evidence="6">
    <location>
        <begin position="50"/>
        <end position="70"/>
    </location>
</feature>
<evidence type="ECO:0000256" key="1">
    <source>
        <dbReference type="ARBA" id="ARBA00000085"/>
    </source>
</evidence>
<feature type="domain" description="PAS" evidence="8">
    <location>
        <begin position="107"/>
        <end position="180"/>
    </location>
</feature>